<dbReference type="RefSeq" id="WP_008861874.1">
    <property type="nucleotide sequence ID" value="NZ_CAXSNY010000001.1"/>
</dbReference>
<keyword evidence="4" id="KW-1185">Reference proteome</keyword>
<dbReference type="Proteomes" id="UP000006044">
    <property type="component" value="Unassembled WGS sequence"/>
</dbReference>
<dbReference type="InterPro" id="IPR012042">
    <property type="entry name" value="NeuTTM/CthTTM-like"/>
</dbReference>
<reference evidence="3 4" key="1">
    <citation type="submission" date="2012-08" db="EMBL/GenBank/DDBJ databases">
        <title>The Genome Sequence of Barnesiella intestinihominis YIT 11860.</title>
        <authorList>
            <consortium name="The Broad Institute Genome Sequencing Platform"/>
            <person name="Earl A."/>
            <person name="Ward D."/>
            <person name="Feldgarden M."/>
            <person name="Gevers D."/>
            <person name="Morotomi M."/>
            <person name="Walker B."/>
            <person name="Young S.K."/>
            <person name="Zeng Q."/>
            <person name="Gargeya S."/>
            <person name="Fitzgerald M."/>
            <person name="Haas B."/>
            <person name="Abouelleil A."/>
            <person name="Alvarado L."/>
            <person name="Arachchi H.M."/>
            <person name="Berlin A.M."/>
            <person name="Chapman S.B."/>
            <person name="Goldberg J."/>
            <person name="Griggs A."/>
            <person name="Gujja S."/>
            <person name="Hansen M."/>
            <person name="Howarth C."/>
            <person name="Imamovic A."/>
            <person name="Larimer J."/>
            <person name="McCowen C."/>
            <person name="Montmayeur A."/>
            <person name="Murphy C."/>
            <person name="Neiman D."/>
            <person name="Pearson M."/>
            <person name="Priest M."/>
            <person name="Roberts A."/>
            <person name="Saif S."/>
            <person name="Shea T."/>
            <person name="Sisk P."/>
            <person name="Sykes S."/>
            <person name="Wortman J."/>
            <person name="Nusbaum C."/>
            <person name="Birren B."/>
        </authorList>
    </citation>
    <scope>NUCLEOTIDE SEQUENCE [LARGE SCALE GENOMIC DNA]</scope>
    <source>
        <strain evidence="3 4">YIT 11860</strain>
    </source>
</reference>
<dbReference type="STRING" id="742726.HMPREF9448_01413"/>
<dbReference type="InterPro" id="IPR033469">
    <property type="entry name" value="CYTH-like_dom_sf"/>
</dbReference>
<organism evidence="3 4">
    <name type="scientific">Barnesiella intestinihominis YIT 11860</name>
    <dbReference type="NCBI Taxonomy" id="742726"/>
    <lineage>
        <taxon>Bacteria</taxon>
        <taxon>Pseudomonadati</taxon>
        <taxon>Bacteroidota</taxon>
        <taxon>Bacteroidia</taxon>
        <taxon>Bacteroidales</taxon>
        <taxon>Barnesiellaceae</taxon>
        <taxon>Barnesiella</taxon>
    </lineage>
</organism>
<dbReference type="eggNOG" id="COG2954">
    <property type="taxonomic scope" value="Bacteria"/>
</dbReference>
<dbReference type="InterPro" id="IPR023577">
    <property type="entry name" value="CYTH_domain"/>
</dbReference>
<name>K0X333_9BACT</name>
<evidence type="ECO:0000259" key="2">
    <source>
        <dbReference type="PROSITE" id="PS51707"/>
    </source>
</evidence>
<proteinExistence type="predicted"/>
<dbReference type="SUPFAM" id="SSF55154">
    <property type="entry name" value="CYTH-like phosphatases"/>
    <property type="match status" value="1"/>
</dbReference>
<evidence type="ECO:0000313" key="3">
    <source>
        <dbReference type="EMBL" id="EJZ64926.1"/>
    </source>
</evidence>
<sequence length="159" mass="18527">MSAEIERKYTVKDQSYRQESIECKYYKQGYISIDKERTVRIRISGNNAFITLKGVTTGCTRKEFEYPIPVADAAEMLGSLCLPSIIEKKRYIYPYAGHKWEIDEFMGNNDGLVIAEIELKSESEQFDLPPFIETEVTGDPRYYNSNLAKHPYKTWKEKE</sequence>
<dbReference type="AlphaFoldDB" id="K0X333"/>
<comment type="caution">
    <text evidence="3">The sequence shown here is derived from an EMBL/GenBank/DDBJ whole genome shotgun (WGS) entry which is preliminary data.</text>
</comment>
<dbReference type="PIRSF" id="PIRSF016487">
    <property type="entry name" value="CYTH_UCP016487"/>
    <property type="match status" value="1"/>
</dbReference>
<evidence type="ECO:0000313" key="4">
    <source>
        <dbReference type="Proteomes" id="UP000006044"/>
    </source>
</evidence>
<dbReference type="SMART" id="SM01118">
    <property type="entry name" value="CYTH"/>
    <property type="match status" value="1"/>
</dbReference>
<dbReference type="CDD" id="cd07891">
    <property type="entry name" value="CYTH-like_CthTTM-like_1"/>
    <property type="match status" value="1"/>
</dbReference>
<feature type="active site" description="Proton acceptor" evidence="1">
    <location>
        <position position="30"/>
    </location>
</feature>
<evidence type="ECO:0000256" key="1">
    <source>
        <dbReference type="PIRSR" id="PIRSR016487-1"/>
    </source>
</evidence>
<gene>
    <name evidence="3" type="ORF">HMPREF9448_01413</name>
</gene>
<dbReference type="EMBL" id="ADLE01000008">
    <property type="protein sequence ID" value="EJZ64926.1"/>
    <property type="molecule type" value="Genomic_DNA"/>
</dbReference>
<dbReference type="Gene3D" id="2.40.320.10">
    <property type="entry name" value="Hypothetical Protein Pfu-838710-001"/>
    <property type="match status" value="1"/>
</dbReference>
<feature type="domain" description="CYTH" evidence="2">
    <location>
        <begin position="2"/>
        <end position="149"/>
    </location>
</feature>
<dbReference type="PANTHER" id="PTHR40114:SF1">
    <property type="entry name" value="SLR0698 PROTEIN"/>
    <property type="match status" value="1"/>
</dbReference>
<protein>
    <recommendedName>
        <fullName evidence="2">CYTH domain-containing protein</fullName>
    </recommendedName>
</protein>
<dbReference type="PANTHER" id="PTHR40114">
    <property type="entry name" value="SLR0698 PROTEIN"/>
    <property type="match status" value="1"/>
</dbReference>
<dbReference type="HOGENOM" id="CLU_109545_1_0_10"/>
<dbReference type="PATRIC" id="fig|742726.3.peg.1480"/>
<dbReference type="Pfam" id="PF01928">
    <property type="entry name" value="CYTH"/>
    <property type="match status" value="1"/>
</dbReference>
<accession>K0X333</accession>
<dbReference type="OrthoDB" id="9805588at2"/>
<dbReference type="GeneID" id="77848683"/>
<dbReference type="PROSITE" id="PS51707">
    <property type="entry name" value="CYTH"/>
    <property type="match status" value="1"/>
</dbReference>